<name>A0A0F7K2E5_9GAMM</name>
<reference evidence="2 3" key="1">
    <citation type="journal article" date="2015" name="Genome Announc.">
        <title>Complete Genome Sequence of Sedimenticola thiotaurini Strain SIP-G1, a Polyphosphate- and Polyhydroxyalkanoate-Accumulating Sulfur-Oxidizing Gammaproteobacterium Isolated from Salt Marsh Sediments.</title>
        <authorList>
            <person name="Flood B.E."/>
            <person name="Jones D.S."/>
            <person name="Bailey J.V."/>
        </authorList>
    </citation>
    <scope>NUCLEOTIDE SEQUENCE [LARGE SCALE GENOMIC DNA]</scope>
    <source>
        <strain evidence="2 3">SIP-G1</strain>
    </source>
</reference>
<dbReference type="SMART" id="SM00028">
    <property type="entry name" value="TPR"/>
    <property type="match status" value="2"/>
</dbReference>
<dbReference type="PROSITE" id="PS50005">
    <property type="entry name" value="TPR"/>
    <property type="match status" value="1"/>
</dbReference>
<proteinExistence type="predicted"/>
<dbReference type="Proteomes" id="UP000034410">
    <property type="component" value="Chromosome"/>
</dbReference>
<dbReference type="InterPro" id="IPR011990">
    <property type="entry name" value="TPR-like_helical_dom_sf"/>
</dbReference>
<evidence type="ECO:0000313" key="2">
    <source>
        <dbReference type="EMBL" id="AKH22042.1"/>
    </source>
</evidence>
<dbReference type="Pfam" id="PF13414">
    <property type="entry name" value="TPR_11"/>
    <property type="match status" value="1"/>
</dbReference>
<keyword evidence="3" id="KW-1185">Reference proteome</keyword>
<evidence type="ECO:0000256" key="1">
    <source>
        <dbReference type="PROSITE-ProRule" id="PRU00339"/>
    </source>
</evidence>
<evidence type="ECO:0000313" key="3">
    <source>
        <dbReference type="Proteomes" id="UP000034410"/>
    </source>
</evidence>
<dbReference type="AlphaFoldDB" id="A0A0F7K2E5"/>
<feature type="repeat" description="TPR" evidence="1">
    <location>
        <begin position="158"/>
        <end position="191"/>
    </location>
</feature>
<accession>A0A0F7K2E5</accession>
<dbReference type="EMBL" id="CP011412">
    <property type="protein sequence ID" value="AKH22042.1"/>
    <property type="molecule type" value="Genomic_DNA"/>
</dbReference>
<sequence length="205" mass="24064">MTLHAQYAPWVGDTLAGAPCEGKRASYGPYDYRDPMHRGEHLRLVEGAHFMPRVRALIEDRRDSAVINDIDYTLRAFPNHHEALYAIVRYWFLPKSSKRVENRRITTPPECYFNRAINFTPNDGTVRMLYGLYLHKLKKYSRALEQYTSAEKIIPDSAQLLYNMGLLYFDTKQYDKSIDYAKRAYALQYPLPGLRNKLQNKGYWK</sequence>
<dbReference type="SUPFAM" id="SSF48452">
    <property type="entry name" value="TPR-like"/>
    <property type="match status" value="1"/>
</dbReference>
<dbReference type="KEGG" id="seds:AAY24_04300"/>
<keyword evidence="1" id="KW-0802">TPR repeat</keyword>
<dbReference type="InterPro" id="IPR019734">
    <property type="entry name" value="TPR_rpt"/>
</dbReference>
<gene>
    <name evidence="2" type="ORF">AAY24_04300</name>
</gene>
<dbReference type="Gene3D" id="1.25.40.10">
    <property type="entry name" value="Tetratricopeptide repeat domain"/>
    <property type="match status" value="1"/>
</dbReference>
<protein>
    <submittedName>
        <fullName evidence="2">Uncharacterized protein</fullName>
    </submittedName>
</protein>
<organism evidence="2 3">
    <name type="scientific">Sedimenticola thiotaurini</name>
    <dbReference type="NCBI Taxonomy" id="1543721"/>
    <lineage>
        <taxon>Bacteria</taxon>
        <taxon>Pseudomonadati</taxon>
        <taxon>Pseudomonadota</taxon>
        <taxon>Gammaproteobacteria</taxon>
        <taxon>Chromatiales</taxon>
        <taxon>Sedimenticolaceae</taxon>
        <taxon>Sedimenticola</taxon>
    </lineage>
</organism>